<proteinExistence type="predicted"/>
<dbReference type="KEGG" id="stha:NCTC11429_04281"/>
<gene>
    <name evidence="1" type="ORF">NCTC11429_04281</name>
</gene>
<evidence type="ECO:0000313" key="2">
    <source>
        <dbReference type="Proteomes" id="UP000308196"/>
    </source>
</evidence>
<sequence>MGDGGGNYGVGIKSPNGHKEVYAIMGTWSMDSVGMAQFPLQSYFPTLLHEFNHSFVNYLLEKDTAIFKDSGEKLFEVVKDKMNRQAYGSWQTMLNEALVRAAVIKYQKDHNFSAEEISKETNEQLDRGFLWIEKLVDELENFDRRRDRYPTLESYMPVIADAYRSYASAISSLNDSFEAKRPKIISYEGLQDGQSNVSSTLGQLKINFDKPLLGQGRSFRGVSKENFPEIKGHHYSLDKQSVTIDWKLEPNKSYEIIITGNSFKTADGIPIKDHYLKFSTK</sequence>
<dbReference type="STRING" id="1123265.GCA_000686625_02525"/>
<dbReference type="EMBL" id="LR590484">
    <property type="protein sequence ID" value="VTR51175.1"/>
    <property type="molecule type" value="Genomic_DNA"/>
</dbReference>
<evidence type="ECO:0008006" key="3">
    <source>
        <dbReference type="Google" id="ProtNLM"/>
    </source>
</evidence>
<dbReference type="AlphaFoldDB" id="A0A4U9VUG5"/>
<dbReference type="Pfam" id="PF16286">
    <property type="entry name" value="DUF4932"/>
    <property type="match status" value="1"/>
</dbReference>
<protein>
    <recommendedName>
        <fullName evidence="3">SbsA Ig-like domain-containing protein</fullName>
    </recommendedName>
</protein>
<accession>A0A4U9VUG5</accession>
<organism evidence="1 2">
    <name type="scientific">Sphingobacterium thalpophilum</name>
    <dbReference type="NCBI Taxonomy" id="259"/>
    <lineage>
        <taxon>Bacteria</taxon>
        <taxon>Pseudomonadati</taxon>
        <taxon>Bacteroidota</taxon>
        <taxon>Sphingobacteriia</taxon>
        <taxon>Sphingobacteriales</taxon>
        <taxon>Sphingobacteriaceae</taxon>
        <taxon>Sphingobacterium</taxon>
    </lineage>
</organism>
<name>A0A4U9VUG5_9SPHI</name>
<dbReference type="InterPro" id="IPR032560">
    <property type="entry name" value="DUF4932"/>
</dbReference>
<dbReference type="Proteomes" id="UP000308196">
    <property type="component" value="Chromosome"/>
</dbReference>
<reference evidence="1 2" key="1">
    <citation type="submission" date="2019-05" db="EMBL/GenBank/DDBJ databases">
        <authorList>
            <consortium name="Pathogen Informatics"/>
        </authorList>
    </citation>
    <scope>NUCLEOTIDE SEQUENCE [LARGE SCALE GENOMIC DNA]</scope>
    <source>
        <strain evidence="1 2">NCTC11429</strain>
    </source>
</reference>
<evidence type="ECO:0000313" key="1">
    <source>
        <dbReference type="EMBL" id="VTR51175.1"/>
    </source>
</evidence>